<dbReference type="GO" id="GO:0098552">
    <property type="term" value="C:side of membrane"/>
    <property type="evidence" value="ECO:0007669"/>
    <property type="project" value="UniProtKB-KW"/>
</dbReference>
<evidence type="ECO:0000256" key="1">
    <source>
        <dbReference type="ARBA" id="ARBA00004609"/>
    </source>
</evidence>
<feature type="binding site" evidence="14">
    <location>
        <position position="81"/>
    </location>
    <ligand>
        <name>Zn(2+)</name>
        <dbReference type="ChEBI" id="CHEBI:29105"/>
        <label>2</label>
    </ligand>
</feature>
<feature type="binding site" evidence="14">
    <location>
        <position position="399"/>
    </location>
    <ligand>
        <name>Zn(2+)</name>
        <dbReference type="ChEBI" id="CHEBI:29105"/>
        <label>2</label>
    </ligand>
</feature>
<evidence type="ECO:0000256" key="9">
    <source>
        <dbReference type="ARBA" id="ARBA00022842"/>
    </source>
</evidence>
<protein>
    <recommendedName>
        <fullName evidence="3 16">Alkaline phosphatase</fullName>
        <ecNumber evidence="3 16">3.1.3.1</ecNumber>
    </recommendedName>
</protein>
<keyword evidence="9 14" id="KW-0460">Magnesium</keyword>
<comment type="catalytic activity">
    <reaction evidence="16">
        <text>a phosphate monoester + H2O = an alcohol + phosphate</text>
        <dbReference type="Rhea" id="RHEA:15017"/>
        <dbReference type="ChEBI" id="CHEBI:15377"/>
        <dbReference type="ChEBI" id="CHEBI:30879"/>
        <dbReference type="ChEBI" id="CHEBI:43474"/>
        <dbReference type="ChEBI" id="CHEBI:67140"/>
        <dbReference type="EC" id="3.1.3.1"/>
    </reaction>
</comment>
<feature type="signal peptide" evidence="17">
    <location>
        <begin position="1"/>
        <end position="22"/>
    </location>
</feature>
<evidence type="ECO:0000313" key="20">
    <source>
        <dbReference type="Proteomes" id="UP001154114"/>
    </source>
</evidence>
<name>A0A894I215_CHRIL</name>
<dbReference type="GO" id="GO:0004035">
    <property type="term" value="F:alkaline phosphatase activity"/>
    <property type="evidence" value="ECO:0007669"/>
    <property type="project" value="UniProtKB-EC"/>
</dbReference>
<feature type="binding site" evidence="14">
    <location>
        <position position="479"/>
    </location>
    <ligand>
        <name>Zn(2+)</name>
        <dbReference type="ChEBI" id="CHEBI:29105"/>
        <label>2</label>
    </ligand>
</feature>
<keyword evidence="12" id="KW-0449">Lipoprotein</keyword>
<reference evidence="19" key="1">
    <citation type="submission" date="2020-08" db="EMBL/GenBank/DDBJ databases">
        <title>Genotyping of target-site mutations in Chrysodeixis includens.</title>
        <authorList>
            <person name="Nauen R."/>
            <person name="Boaventura D."/>
            <person name="Martin M."/>
        </authorList>
    </citation>
    <scope>NUCLEOTIDE SEQUENCE</scope>
    <source>
        <strain evidence="19">Benzon</strain>
    </source>
</reference>
<keyword evidence="4" id="KW-1003">Cell membrane</keyword>
<evidence type="ECO:0000256" key="10">
    <source>
        <dbReference type="ARBA" id="ARBA00023136"/>
    </source>
</evidence>
<keyword evidence="7 16" id="KW-0378">Hydrolase</keyword>
<feature type="binding site" evidence="14">
    <location>
        <position position="196"/>
    </location>
    <ligand>
        <name>Mg(2+)</name>
        <dbReference type="ChEBI" id="CHEBI:18420"/>
    </ligand>
</feature>
<evidence type="ECO:0000256" key="13">
    <source>
        <dbReference type="PIRSR" id="PIRSR601952-1"/>
    </source>
</evidence>
<dbReference type="PRINTS" id="PR00113">
    <property type="entry name" value="ALKPHPHTASE"/>
</dbReference>
<feature type="active site" description="Phosphoserine intermediate" evidence="13">
    <location>
        <position position="131"/>
    </location>
</feature>
<evidence type="ECO:0000256" key="7">
    <source>
        <dbReference type="ARBA" id="ARBA00022801"/>
    </source>
</evidence>
<dbReference type="EC" id="3.1.3.1" evidence="3 16"/>
<comment type="cofactor">
    <cofactor evidence="14">
        <name>Mg(2+)</name>
        <dbReference type="ChEBI" id="CHEBI:18420"/>
    </cofactor>
    <text evidence="14">Binds 1 Mg(2+) ion.</text>
</comment>
<keyword evidence="6 14" id="KW-0479">Metal-binding</keyword>
<accession>A0A894I215</accession>
<dbReference type="SMART" id="SM00098">
    <property type="entry name" value="alkPPc"/>
    <property type="match status" value="1"/>
</dbReference>
<evidence type="ECO:0000256" key="15">
    <source>
        <dbReference type="RuleBase" id="RU003946"/>
    </source>
</evidence>
<dbReference type="PANTHER" id="PTHR11596">
    <property type="entry name" value="ALKALINE PHOSPHATASE"/>
    <property type="match status" value="1"/>
</dbReference>
<evidence type="ECO:0000256" key="2">
    <source>
        <dbReference type="ARBA" id="ARBA00005984"/>
    </source>
</evidence>
<keyword evidence="10" id="KW-0472">Membrane</keyword>
<dbReference type="OrthoDB" id="5818554at2759"/>
<dbReference type="EMBL" id="MT879132">
    <property type="protein sequence ID" value="QRU95336.1"/>
    <property type="molecule type" value="mRNA"/>
</dbReference>
<gene>
    <name evidence="18" type="ORF">CINC_LOCUS2846</name>
</gene>
<evidence type="ECO:0000256" key="11">
    <source>
        <dbReference type="ARBA" id="ARBA00023180"/>
    </source>
</evidence>
<dbReference type="GO" id="GO:0046872">
    <property type="term" value="F:metal ion binding"/>
    <property type="evidence" value="ECO:0007669"/>
    <property type="project" value="UniProtKB-KW"/>
</dbReference>
<dbReference type="Proteomes" id="UP001154114">
    <property type="component" value="Chromosome 14"/>
</dbReference>
<organism evidence="19">
    <name type="scientific">Chrysodeixis includens</name>
    <name type="common">Soybean looper</name>
    <name type="synonym">Pseudoplusia includens</name>
    <dbReference type="NCBI Taxonomy" id="689277"/>
    <lineage>
        <taxon>Eukaryota</taxon>
        <taxon>Metazoa</taxon>
        <taxon>Ecdysozoa</taxon>
        <taxon>Arthropoda</taxon>
        <taxon>Hexapoda</taxon>
        <taxon>Insecta</taxon>
        <taxon>Pterygota</taxon>
        <taxon>Neoptera</taxon>
        <taxon>Endopterygota</taxon>
        <taxon>Lepidoptera</taxon>
        <taxon>Glossata</taxon>
        <taxon>Ditrysia</taxon>
        <taxon>Noctuoidea</taxon>
        <taxon>Noctuidae</taxon>
        <taxon>Plusiinae</taxon>
        <taxon>Chrysodeixis</taxon>
    </lineage>
</organism>
<comment type="similarity">
    <text evidence="2 15">Belongs to the alkaline phosphatase family.</text>
</comment>
<feature type="binding site" evidence="14">
    <location>
        <position position="194"/>
    </location>
    <ligand>
        <name>Mg(2+)</name>
        <dbReference type="ChEBI" id="CHEBI:18420"/>
    </ligand>
</feature>
<feature type="chain" id="PRO_5040700999" description="Alkaline phosphatase" evidence="17">
    <location>
        <begin position="23"/>
        <end position="552"/>
    </location>
</feature>
<dbReference type="InterPro" id="IPR001952">
    <property type="entry name" value="Alkaline_phosphatase"/>
</dbReference>
<evidence type="ECO:0000256" key="17">
    <source>
        <dbReference type="SAM" id="SignalP"/>
    </source>
</evidence>
<dbReference type="FunFam" id="3.40.720.10:FF:000008">
    <property type="entry name" value="Alkaline phosphatase"/>
    <property type="match status" value="1"/>
</dbReference>
<evidence type="ECO:0000256" key="6">
    <source>
        <dbReference type="ARBA" id="ARBA00022723"/>
    </source>
</evidence>
<dbReference type="InterPro" id="IPR018299">
    <property type="entry name" value="Alkaline_phosphatase_AS"/>
</dbReference>
<dbReference type="Gene3D" id="3.40.720.10">
    <property type="entry name" value="Alkaline Phosphatase, subunit A"/>
    <property type="match status" value="1"/>
</dbReference>
<keyword evidence="11" id="KW-0325">Glycoprotein</keyword>
<feature type="binding site" evidence="14">
    <location>
        <position position="353"/>
    </location>
    <ligand>
        <name>Zn(2+)</name>
        <dbReference type="ChEBI" id="CHEBI:29105"/>
        <label>1</label>
    </ligand>
</feature>
<evidence type="ECO:0000256" key="3">
    <source>
        <dbReference type="ARBA" id="ARBA00012647"/>
    </source>
</evidence>
<dbReference type="AlphaFoldDB" id="A0A894I215"/>
<evidence type="ECO:0000313" key="19">
    <source>
        <dbReference type="EMBL" id="QRU95336.1"/>
    </source>
</evidence>
<evidence type="ECO:0000256" key="8">
    <source>
        <dbReference type="ARBA" id="ARBA00022833"/>
    </source>
</evidence>
<evidence type="ECO:0000256" key="16">
    <source>
        <dbReference type="RuleBase" id="RU003947"/>
    </source>
</evidence>
<feature type="binding site" evidence="14">
    <location>
        <position position="81"/>
    </location>
    <ligand>
        <name>Mg(2+)</name>
        <dbReference type="ChEBI" id="CHEBI:18420"/>
    </ligand>
</feature>
<evidence type="ECO:0000313" key="18">
    <source>
        <dbReference type="EMBL" id="CAH0585502.1"/>
    </source>
</evidence>
<dbReference type="CDD" id="cd16012">
    <property type="entry name" value="ALP"/>
    <property type="match status" value="1"/>
</dbReference>
<keyword evidence="17" id="KW-0732">Signal</keyword>
<feature type="binding site" evidence="14">
    <location>
        <position position="362"/>
    </location>
    <ligand>
        <name>Zn(2+)</name>
        <dbReference type="ChEBI" id="CHEBI:29105"/>
        <label>2</label>
    </ligand>
</feature>
<comment type="subcellular location">
    <subcellularLocation>
        <location evidence="1">Cell membrane</location>
        <topology evidence="1">Lipid-anchor</topology>
        <topology evidence="1">GPI-anchor</topology>
    </subcellularLocation>
</comment>
<feature type="binding site" evidence="14">
    <location>
        <position position="358"/>
    </location>
    <ligand>
        <name>Zn(2+)</name>
        <dbReference type="ChEBI" id="CHEBI:29105"/>
        <label>2</label>
    </ligand>
</feature>
<dbReference type="SUPFAM" id="SSF53649">
    <property type="entry name" value="Alkaline phosphatase-like"/>
    <property type="match status" value="1"/>
</dbReference>
<dbReference type="EMBL" id="LR824017">
    <property type="protein sequence ID" value="CAH0585502.1"/>
    <property type="molecule type" value="Genomic_DNA"/>
</dbReference>
<dbReference type="InterPro" id="IPR017850">
    <property type="entry name" value="Alkaline_phosphatase_core_sf"/>
</dbReference>
<evidence type="ECO:0000256" key="4">
    <source>
        <dbReference type="ARBA" id="ARBA00022475"/>
    </source>
</evidence>
<dbReference type="GO" id="GO:0005886">
    <property type="term" value="C:plasma membrane"/>
    <property type="evidence" value="ECO:0007669"/>
    <property type="project" value="UniProtKB-SubCell"/>
</dbReference>
<keyword evidence="20" id="KW-1185">Reference proteome</keyword>
<evidence type="ECO:0000256" key="12">
    <source>
        <dbReference type="ARBA" id="ARBA00023288"/>
    </source>
</evidence>
<reference evidence="18" key="2">
    <citation type="submission" date="2021-12" db="EMBL/GenBank/DDBJ databases">
        <authorList>
            <person name="King R."/>
        </authorList>
    </citation>
    <scope>NUCLEOTIDE SEQUENCE</scope>
</reference>
<keyword evidence="8 14" id="KW-0862">Zinc</keyword>
<dbReference type="Pfam" id="PF00245">
    <property type="entry name" value="Alk_phosphatase"/>
    <property type="match status" value="1"/>
</dbReference>
<dbReference type="PROSITE" id="PS00123">
    <property type="entry name" value="ALKALINE_PHOSPHATASE"/>
    <property type="match status" value="1"/>
</dbReference>
<comment type="cofactor">
    <cofactor evidence="14">
        <name>Zn(2+)</name>
        <dbReference type="ChEBI" id="CHEBI:29105"/>
    </cofactor>
    <text evidence="14">Binds 2 Zn(2+) ions.</text>
</comment>
<keyword evidence="5" id="KW-0336">GPI-anchor</keyword>
<dbReference type="PANTHER" id="PTHR11596:SF91">
    <property type="entry name" value="ALKALINE PHOSPHATASE-RELATED"/>
    <property type="match status" value="1"/>
</dbReference>
<feature type="binding site" evidence="14">
    <location>
        <position position="400"/>
    </location>
    <ligand>
        <name>Zn(2+)</name>
        <dbReference type="ChEBI" id="CHEBI:29105"/>
        <label>2</label>
    </ligand>
</feature>
<sequence>MARFNSLLVIASVFAAKIVAEADAVPKSAKILDTMMNQAYIPAEEMHGSYWRKDAASTLKAKLQEKPNTNRAKNGILFIGDGMSLATIMAARTFSGQLEQSPGEDAVLDFEKFPVSGLARTYCIDAQVPDSACTATSYLTGVKTKYGVIGLDGNVTRGSCTAQLHPPNWAPSIGQWAFDQGLDIGLVTTTRVTHASPAGVYAHTSERNWESDADVPPECLAVGCRDIAYQLVTNSPGRHLKVIMGGGRREFLPNVTSLVGNNKGKRLDGVDLTELWHVDKQQKNVTHQYVIDRTELMKVFNSDDLPEYLLGLFRDDHMDYHLKAENQPSLEEMVEVAIKMLSRNPKGYFLFVEGGRIDHAHHESLAHLALDETVEYSKAVKKARALTNDEDTLIVVSSDHAHTMTVAGYPSRGNDILGTVDTATGLDGKPYTTISYANGKAHSIGVDGTRVDVTLQNEFNTRDVNYAYPSLVPLDSETHGGEDVAVYASGPWQHLFTASYEQNLVPHLMAYAMCITEDQHENCNNKTSSGVSTNPTTLLISLTVMIVLRLFY</sequence>
<proteinExistence type="evidence at transcript level"/>
<evidence type="ECO:0000256" key="5">
    <source>
        <dbReference type="ARBA" id="ARBA00022622"/>
    </source>
</evidence>
<evidence type="ECO:0000256" key="14">
    <source>
        <dbReference type="PIRSR" id="PIRSR601952-2"/>
    </source>
</evidence>